<dbReference type="InterPro" id="IPR045584">
    <property type="entry name" value="Pilin-like"/>
</dbReference>
<sequence length="390" mass="42623">MCKHARAMRPASRRGFTLIELLVVMAIISILIALLLPAVQQAREAARRTQCRNNLKQYGIAIHSFHDLYSKLPYYDRSQPAGDGYHYAQTWVGIDLLPFIEANNIFKTADDDGTFLYSDWYNVGPEITNTQLAFARCPSSAQADAIQINILPEVRLWAPMTYAFSSGANLAPWCTDFSGNDEDAPSSYKADWNSTAESGSKSGYINPPNEALLGPFMRTRAFRLGQIKDGTSNTICMGEATGGPEWPICHGRDCDDSQTYANLNGTSDVYLADFGWATAEPGATDTEAIGYITSSGIASTFWEFNRNPVIDNMMATAAAGASRDNGDVIRDCDNVEHVVGNFRSPHPGGCFFLLCDGSVQWFGETMDESIRIALGTVNGGETFNMGSIVD</sequence>
<dbReference type="Pfam" id="PF07963">
    <property type="entry name" value="N_methyl"/>
    <property type="match status" value="1"/>
</dbReference>
<proteinExistence type="predicted"/>
<dbReference type="RefSeq" id="WP_144992934.1">
    <property type="nucleotide sequence ID" value="NZ_CP036281.1"/>
</dbReference>
<evidence type="ECO:0000313" key="3">
    <source>
        <dbReference type="Proteomes" id="UP000317178"/>
    </source>
</evidence>
<dbReference type="InterPro" id="IPR011453">
    <property type="entry name" value="DUF1559"/>
</dbReference>
<dbReference type="NCBIfam" id="TIGR04294">
    <property type="entry name" value="pre_pil_HX9DG"/>
    <property type="match status" value="1"/>
</dbReference>
<dbReference type="NCBIfam" id="TIGR02532">
    <property type="entry name" value="IV_pilin_GFxxxE"/>
    <property type="match status" value="1"/>
</dbReference>
<feature type="domain" description="DUF1559" evidence="1">
    <location>
        <begin position="40"/>
        <end position="368"/>
    </location>
</feature>
<dbReference type="InterPro" id="IPR012902">
    <property type="entry name" value="N_methyl_site"/>
</dbReference>
<dbReference type="AlphaFoldDB" id="A0A518CI18"/>
<dbReference type="PANTHER" id="PTHR30093:SF2">
    <property type="entry name" value="TYPE II SECRETION SYSTEM PROTEIN H"/>
    <property type="match status" value="1"/>
</dbReference>
<keyword evidence="3" id="KW-1185">Reference proteome</keyword>
<dbReference type="Gene3D" id="3.30.700.10">
    <property type="entry name" value="Glycoprotein, Type 4 Pilin"/>
    <property type="match status" value="1"/>
</dbReference>
<accession>A0A518CI18</accession>
<organism evidence="2 3">
    <name type="scientific">Polystyrenella longa</name>
    <dbReference type="NCBI Taxonomy" id="2528007"/>
    <lineage>
        <taxon>Bacteria</taxon>
        <taxon>Pseudomonadati</taxon>
        <taxon>Planctomycetota</taxon>
        <taxon>Planctomycetia</taxon>
        <taxon>Planctomycetales</taxon>
        <taxon>Planctomycetaceae</taxon>
        <taxon>Polystyrenella</taxon>
    </lineage>
</organism>
<name>A0A518CI18_9PLAN</name>
<dbReference type="InterPro" id="IPR027558">
    <property type="entry name" value="Pre_pil_HX9DG_C"/>
</dbReference>
<evidence type="ECO:0000259" key="1">
    <source>
        <dbReference type="Pfam" id="PF07596"/>
    </source>
</evidence>
<evidence type="ECO:0000313" key="2">
    <source>
        <dbReference type="EMBL" id="QDU78866.1"/>
    </source>
</evidence>
<dbReference type="PANTHER" id="PTHR30093">
    <property type="entry name" value="GENERAL SECRETION PATHWAY PROTEIN G"/>
    <property type="match status" value="1"/>
</dbReference>
<dbReference type="KEGG" id="plon:Pla110_05700"/>
<protein>
    <submittedName>
        <fullName evidence="2">Putative major pilin subunit</fullName>
    </submittedName>
</protein>
<dbReference type="OrthoDB" id="255848at2"/>
<dbReference type="SUPFAM" id="SSF54523">
    <property type="entry name" value="Pili subunits"/>
    <property type="match status" value="1"/>
</dbReference>
<reference evidence="2 3" key="1">
    <citation type="submission" date="2019-02" db="EMBL/GenBank/DDBJ databases">
        <title>Deep-cultivation of Planctomycetes and their phenomic and genomic characterization uncovers novel biology.</title>
        <authorList>
            <person name="Wiegand S."/>
            <person name="Jogler M."/>
            <person name="Boedeker C."/>
            <person name="Pinto D."/>
            <person name="Vollmers J."/>
            <person name="Rivas-Marin E."/>
            <person name="Kohn T."/>
            <person name="Peeters S.H."/>
            <person name="Heuer A."/>
            <person name="Rast P."/>
            <person name="Oberbeckmann S."/>
            <person name="Bunk B."/>
            <person name="Jeske O."/>
            <person name="Meyerdierks A."/>
            <person name="Storesund J.E."/>
            <person name="Kallscheuer N."/>
            <person name="Luecker S."/>
            <person name="Lage O.M."/>
            <person name="Pohl T."/>
            <person name="Merkel B.J."/>
            <person name="Hornburger P."/>
            <person name="Mueller R.-W."/>
            <person name="Bruemmer F."/>
            <person name="Labrenz M."/>
            <person name="Spormann A.M."/>
            <person name="Op den Camp H."/>
            <person name="Overmann J."/>
            <person name="Amann R."/>
            <person name="Jetten M.S.M."/>
            <person name="Mascher T."/>
            <person name="Medema M.H."/>
            <person name="Devos D.P."/>
            <person name="Kaster A.-K."/>
            <person name="Ovreas L."/>
            <person name="Rohde M."/>
            <person name="Galperin M.Y."/>
            <person name="Jogler C."/>
        </authorList>
    </citation>
    <scope>NUCLEOTIDE SEQUENCE [LARGE SCALE GENOMIC DNA]</scope>
    <source>
        <strain evidence="2 3">Pla110</strain>
    </source>
</reference>
<dbReference type="EMBL" id="CP036281">
    <property type="protein sequence ID" value="QDU78866.1"/>
    <property type="molecule type" value="Genomic_DNA"/>
</dbReference>
<dbReference type="Pfam" id="PF07596">
    <property type="entry name" value="SBP_bac_10"/>
    <property type="match status" value="1"/>
</dbReference>
<gene>
    <name evidence="2" type="ORF">Pla110_05700</name>
</gene>
<dbReference type="Proteomes" id="UP000317178">
    <property type="component" value="Chromosome"/>
</dbReference>
<dbReference type="PROSITE" id="PS00409">
    <property type="entry name" value="PROKAR_NTER_METHYL"/>
    <property type="match status" value="1"/>
</dbReference>